<name>A0AAE0J414_9PEZI</name>
<dbReference type="GO" id="GO:0071821">
    <property type="term" value="C:FANCM-MHF complex"/>
    <property type="evidence" value="ECO:0007669"/>
    <property type="project" value="TreeGrafter"/>
</dbReference>
<dbReference type="AlphaFoldDB" id="A0AAE0J414"/>
<keyword evidence="3" id="KW-0158">Chromosome</keyword>
<sequence length="507" mass="56088">MARESRPPPPLATPARRAISAEPPSSADRRSVKTPVNQGRSTPFQRQQQGLSASARKPAPPTATPHARAAFRTIDSRRAAIHTPHRAKRRQSVRDARETPRNFLLSLGRALAKDTQPIASSSSSPGSHKAANSVADASESSISEEADDDVIGGGDYDDDDDDDEDLPRRPRLSLPIDVEEDDDDDDIQPHRSMVLDDENFTVQSIEMPRRAISEQPGGRFSLGSTRMSDYFNNEIIRSDEVGIDSGFFPPINALDEANFETGAEDMTVYDRFDSDVGRNETGRVSDFGMEAPVDMNEESTFVIAPQIQDSPTRQPVEFDGYLDLQEPRSDDYDDEDDEMVNEAGEGINDDTGLDRQVEFGTVTAKPAVQRSAKKRGKKMSKHGIEYPSLPPAVVKRLAQTFAKTSGAKGKIAPDALQAIMQASEWFFEQLGDDLAAYANHAHRKTIDESDMLTVMKRQRQTNAHTTPFSLAQRHLPRELLQELRMTPAPIKKRRKPHGGGVEDEDVT</sequence>
<dbReference type="PANTHER" id="PTHR22980:SF5">
    <property type="entry name" value="CENP-T_HISTONE H4 HISTONE FOLD DOMAIN-CONTAINING PROTEIN"/>
    <property type="match status" value="1"/>
</dbReference>
<dbReference type="EMBL" id="JAUEPO010000001">
    <property type="protein sequence ID" value="KAK3336210.1"/>
    <property type="molecule type" value="Genomic_DNA"/>
</dbReference>
<dbReference type="GO" id="GO:0000712">
    <property type="term" value="P:resolution of meiotic recombination intermediates"/>
    <property type="evidence" value="ECO:0007669"/>
    <property type="project" value="TreeGrafter"/>
</dbReference>
<comment type="subcellular location">
    <subcellularLocation>
        <location evidence="2">Chromosome</location>
    </subcellularLocation>
    <subcellularLocation>
        <location evidence="1">Nucleus</location>
    </subcellularLocation>
</comment>
<evidence type="ECO:0000313" key="8">
    <source>
        <dbReference type="Proteomes" id="UP001286456"/>
    </source>
</evidence>
<dbReference type="CDD" id="cd22920">
    <property type="entry name" value="HFD_CENP-T"/>
    <property type="match status" value="1"/>
</dbReference>
<proteinExistence type="predicted"/>
<feature type="region of interest" description="Disordered" evidence="5">
    <location>
        <begin position="1"/>
        <end position="101"/>
    </location>
</feature>
<dbReference type="Gene3D" id="1.10.20.10">
    <property type="entry name" value="Histone, subunit A"/>
    <property type="match status" value="1"/>
</dbReference>
<dbReference type="Pfam" id="PF15511">
    <property type="entry name" value="CENP-T_C"/>
    <property type="match status" value="1"/>
</dbReference>
<comment type="caution">
    <text evidence="7">The sequence shown here is derived from an EMBL/GenBank/DDBJ whole genome shotgun (WGS) entry which is preliminary data.</text>
</comment>
<dbReference type="GO" id="GO:0046982">
    <property type="term" value="F:protein heterodimerization activity"/>
    <property type="evidence" value="ECO:0007669"/>
    <property type="project" value="InterPro"/>
</dbReference>
<feature type="compositionally biased region" description="Low complexity" evidence="5">
    <location>
        <begin position="64"/>
        <end position="73"/>
    </location>
</feature>
<feature type="domain" description="CENP-T/Histone H4 histone fold" evidence="6">
    <location>
        <begin position="382"/>
        <end position="487"/>
    </location>
</feature>
<reference evidence="7" key="1">
    <citation type="journal article" date="2023" name="Mol. Phylogenet. Evol.">
        <title>Genome-scale phylogeny and comparative genomics of the fungal order Sordariales.</title>
        <authorList>
            <person name="Hensen N."/>
            <person name="Bonometti L."/>
            <person name="Westerberg I."/>
            <person name="Brannstrom I.O."/>
            <person name="Guillou S."/>
            <person name="Cros-Aarteil S."/>
            <person name="Calhoun S."/>
            <person name="Haridas S."/>
            <person name="Kuo A."/>
            <person name="Mondo S."/>
            <person name="Pangilinan J."/>
            <person name="Riley R."/>
            <person name="LaButti K."/>
            <person name="Andreopoulos B."/>
            <person name="Lipzen A."/>
            <person name="Chen C."/>
            <person name="Yan M."/>
            <person name="Daum C."/>
            <person name="Ng V."/>
            <person name="Clum A."/>
            <person name="Steindorff A."/>
            <person name="Ohm R.A."/>
            <person name="Martin F."/>
            <person name="Silar P."/>
            <person name="Natvig D.O."/>
            <person name="Lalanne C."/>
            <person name="Gautier V."/>
            <person name="Ament-Velasquez S.L."/>
            <person name="Kruys A."/>
            <person name="Hutchinson M.I."/>
            <person name="Powell A.J."/>
            <person name="Barry K."/>
            <person name="Miller A.N."/>
            <person name="Grigoriev I.V."/>
            <person name="Debuchy R."/>
            <person name="Gladieux P."/>
            <person name="Hiltunen Thoren M."/>
            <person name="Johannesson H."/>
        </authorList>
    </citation>
    <scope>NUCLEOTIDE SEQUENCE</scope>
    <source>
        <strain evidence="7">SMH4131-1</strain>
    </source>
</reference>
<dbReference type="GO" id="GO:0003682">
    <property type="term" value="F:chromatin binding"/>
    <property type="evidence" value="ECO:0007669"/>
    <property type="project" value="TreeGrafter"/>
</dbReference>
<feature type="compositionally biased region" description="Acidic residues" evidence="5">
    <location>
        <begin position="142"/>
        <end position="165"/>
    </location>
</feature>
<feature type="compositionally biased region" description="Low complexity" evidence="5">
    <location>
        <begin position="119"/>
        <end position="141"/>
    </location>
</feature>
<dbReference type="GO" id="GO:0005694">
    <property type="term" value="C:chromosome"/>
    <property type="evidence" value="ECO:0007669"/>
    <property type="project" value="UniProtKB-SubCell"/>
</dbReference>
<dbReference type="Proteomes" id="UP001286456">
    <property type="component" value="Unassembled WGS sequence"/>
</dbReference>
<feature type="region of interest" description="Disordered" evidence="5">
    <location>
        <begin position="479"/>
        <end position="507"/>
    </location>
</feature>
<evidence type="ECO:0000313" key="7">
    <source>
        <dbReference type="EMBL" id="KAK3336210.1"/>
    </source>
</evidence>
<keyword evidence="4" id="KW-0539">Nucleus</keyword>
<accession>A0AAE0J414</accession>
<evidence type="ECO:0000256" key="3">
    <source>
        <dbReference type="ARBA" id="ARBA00022454"/>
    </source>
</evidence>
<reference evidence="7" key="2">
    <citation type="submission" date="2023-06" db="EMBL/GenBank/DDBJ databases">
        <authorList>
            <consortium name="Lawrence Berkeley National Laboratory"/>
            <person name="Haridas S."/>
            <person name="Hensen N."/>
            <person name="Bonometti L."/>
            <person name="Westerberg I."/>
            <person name="Brannstrom I.O."/>
            <person name="Guillou S."/>
            <person name="Cros-Aarteil S."/>
            <person name="Calhoun S."/>
            <person name="Kuo A."/>
            <person name="Mondo S."/>
            <person name="Pangilinan J."/>
            <person name="Riley R."/>
            <person name="Labutti K."/>
            <person name="Andreopoulos B."/>
            <person name="Lipzen A."/>
            <person name="Chen C."/>
            <person name="Yanf M."/>
            <person name="Daum C."/>
            <person name="Ng V."/>
            <person name="Clum A."/>
            <person name="Steindorff A."/>
            <person name="Ohm R."/>
            <person name="Martin F."/>
            <person name="Silar P."/>
            <person name="Natvig D."/>
            <person name="Lalanne C."/>
            <person name="Gautier V."/>
            <person name="Ament-Velasquez S.L."/>
            <person name="Kruys A."/>
            <person name="Hutchinson M.I."/>
            <person name="Powell A.J."/>
            <person name="Barry K."/>
            <person name="Miller A.N."/>
            <person name="Grigoriev I.V."/>
            <person name="Debuchy R."/>
            <person name="Gladieux P."/>
            <person name="Thoren M.H."/>
            <person name="Johannesson H."/>
        </authorList>
    </citation>
    <scope>NUCLEOTIDE SEQUENCE</scope>
    <source>
        <strain evidence="7">SMH4131-1</strain>
    </source>
</reference>
<feature type="compositionally biased region" description="Basic residues" evidence="5">
    <location>
        <begin position="79"/>
        <end position="91"/>
    </location>
</feature>
<evidence type="ECO:0000256" key="5">
    <source>
        <dbReference type="SAM" id="MobiDB-lite"/>
    </source>
</evidence>
<gene>
    <name evidence="7" type="ORF">B0T19DRAFT_480789</name>
</gene>
<dbReference type="GO" id="GO:0031297">
    <property type="term" value="P:replication fork processing"/>
    <property type="evidence" value="ECO:0007669"/>
    <property type="project" value="TreeGrafter"/>
</dbReference>
<organism evidence="7 8">
    <name type="scientific">Cercophora scortea</name>
    <dbReference type="NCBI Taxonomy" id="314031"/>
    <lineage>
        <taxon>Eukaryota</taxon>
        <taxon>Fungi</taxon>
        <taxon>Dikarya</taxon>
        <taxon>Ascomycota</taxon>
        <taxon>Pezizomycotina</taxon>
        <taxon>Sordariomycetes</taxon>
        <taxon>Sordariomycetidae</taxon>
        <taxon>Sordariales</taxon>
        <taxon>Lasiosphaeriaceae</taxon>
        <taxon>Cercophora</taxon>
    </lineage>
</organism>
<evidence type="ECO:0000256" key="2">
    <source>
        <dbReference type="ARBA" id="ARBA00004286"/>
    </source>
</evidence>
<evidence type="ECO:0000259" key="6">
    <source>
        <dbReference type="Pfam" id="PF15511"/>
    </source>
</evidence>
<evidence type="ECO:0000256" key="4">
    <source>
        <dbReference type="ARBA" id="ARBA00023242"/>
    </source>
</evidence>
<dbReference type="PANTHER" id="PTHR22980">
    <property type="entry name" value="CORTISTATIN"/>
    <property type="match status" value="1"/>
</dbReference>
<feature type="region of interest" description="Disordered" evidence="5">
    <location>
        <begin position="114"/>
        <end position="190"/>
    </location>
</feature>
<dbReference type="InterPro" id="IPR009072">
    <property type="entry name" value="Histone-fold"/>
</dbReference>
<evidence type="ECO:0000256" key="1">
    <source>
        <dbReference type="ARBA" id="ARBA00004123"/>
    </source>
</evidence>
<feature type="compositionally biased region" description="Acidic residues" evidence="5">
    <location>
        <begin position="177"/>
        <end position="186"/>
    </location>
</feature>
<protein>
    <submittedName>
        <fullName evidence="7">Centromere kinetochore component CENP-T-domain-containing protein</fullName>
    </submittedName>
</protein>
<keyword evidence="8" id="KW-1185">Reference proteome</keyword>
<dbReference type="InterPro" id="IPR035425">
    <property type="entry name" value="CENP-T/H4_C"/>
</dbReference>
<feature type="compositionally biased region" description="Polar residues" evidence="5">
    <location>
        <begin position="34"/>
        <end position="52"/>
    </location>
</feature>
<dbReference type="SUPFAM" id="SSF47113">
    <property type="entry name" value="Histone-fold"/>
    <property type="match status" value="1"/>
</dbReference>